<evidence type="ECO:0000313" key="4">
    <source>
        <dbReference type="Proteomes" id="UP000216802"/>
    </source>
</evidence>
<dbReference type="GO" id="GO:0006094">
    <property type="term" value="P:gluconeogenesis"/>
    <property type="evidence" value="ECO:0007669"/>
    <property type="project" value="InterPro"/>
</dbReference>
<organism evidence="3 4">
    <name type="scientific">Lentilactobacillus parakefiri</name>
    <dbReference type="NCBI Taxonomy" id="152332"/>
    <lineage>
        <taxon>Bacteria</taxon>
        <taxon>Bacillati</taxon>
        <taxon>Bacillota</taxon>
        <taxon>Bacilli</taxon>
        <taxon>Lactobacillales</taxon>
        <taxon>Lactobacillaceae</taxon>
        <taxon>Lentilactobacillus</taxon>
    </lineage>
</organism>
<dbReference type="Pfam" id="PF06874">
    <property type="entry name" value="FBPase_2"/>
    <property type="match status" value="1"/>
</dbReference>
<dbReference type="Proteomes" id="UP000216802">
    <property type="component" value="Unassembled WGS sequence"/>
</dbReference>
<proteinExistence type="predicted"/>
<keyword evidence="1" id="KW-0378">Hydrolase</keyword>
<dbReference type="AlphaFoldDB" id="A0A269XE14"/>
<dbReference type="EMBL" id="NCXI01000453">
    <property type="protein sequence ID" value="PAK71584.1"/>
    <property type="molecule type" value="Genomic_DNA"/>
</dbReference>
<evidence type="ECO:0000313" key="3">
    <source>
        <dbReference type="EMBL" id="PAK71584.1"/>
    </source>
</evidence>
<dbReference type="GO" id="GO:0042132">
    <property type="term" value="F:fructose 1,6-bisphosphate 1-phosphatase activity"/>
    <property type="evidence" value="ECO:0007669"/>
    <property type="project" value="InterPro"/>
</dbReference>
<reference evidence="3 4" key="1">
    <citation type="submission" date="2017-04" db="EMBL/GenBank/DDBJ databases">
        <title>Kefir bacterial isolates.</title>
        <authorList>
            <person name="Kim Y."/>
            <person name="Blasche S."/>
            <person name="Patil K.R."/>
        </authorList>
    </citation>
    <scope>NUCLEOTIDE SEQUENCE [LARGE SCALE GENOMIC DNA]</scope>
    <source>
        <strain evidence="3 4">OG2</strain>
    </source>
</reference>
<feature type="non-terminal residue" evidence="3">
    <location>
        <position position="83"/>
    </location>
</feature>
<keyword evidence="2" id="KW-0464">Manganese</keyword>
<dbReference type="RefSeq" id="WP_143443304.1">
    <property type="nucleotide sequence ID" value="NZ_NCXI01000453.1"/>
</dbReference>
<evidence type="ECO:0000256" key="2">
    <source>
        <dbReference type="ARBA" id="ARBA00023211"/>
    </source>
</evidence>
<feature type="non-terminal residue" evidence="3">
    <location>
        <position position="1"/>
    </location>
</feature>
<evidence type="ECO:0000256" key="1">
    <source>
        <dbReference type="ARBA" id="ARBA00022801"/>
    </source>
</evidence>
<dbReference type="InterPro" id="IPR009164">
    <property type="entry name" value="FBPtase_class3"/>
</dbReference>
<accession>A0A269XE14</accession>
<gene>
    <name evidence="3" type="ORF">B8W98_13125</name>
</gene>
<protein>
    <submittedName>
        <fullName evidence="3">Uncharacterized protein</fullName>
    </submittedName>
</protein>
<name>A0A269XE14_9LACO</name>
<sequence>PAKLLPEEEEVVDKLLLSFQQSEKLRRHMSFLMREGKLYLPYNGNLLIHGCIPVDENGEMEAFEIMGVMSLGVGKDAEITIYA</sequence>
<comment type="caution">
    <text evidence="3">The sequence shown here is derived from an EMBL/GenBank/DDBJ whole genome shotgun (WGS) entry which is preliminary data.</text>
</comment>